<dbReference type="CDD" id="cd09917">
    <property type="entry name" value="F-box_SF"/>
    <property type="match status" value="1"/>
</dbReference>
<keyword evidence="3" id="KW-1185">Reference proteome</keyword>
<dbReference type="InterPro" id="IPR036047">
    <property type="entry name" value="F-box-like_dom_sf"/>
</dbReference>
<dbReference type="Gene3D" id="3.80.10.10">
    <property type="entry name" value="Ribonuclease Inhibitor"/>
    <property type="match status" value="2"/>
</dbReference>
<name>A0ABQ7K7P8_9FUNG</name>
<dbReference type="Pfam" id="PF12937">
    <property type="entry name" value="F-box-like"/>
    <property type="match status" value="1"/>
</dbReference>
<evidence type="ECO:0000259" key="1">
    <source>
        <dbReference type="PROSITE" id="PS50181"/>
    </source>
</evidence>
<reference evidence="2 3" key="1">
    <citation type="journal article" date="2020" name="Fungal Divers.">
        <title>Resolving the Mortierellaceae phylogeny through synthesis of multi-gene phylogenetics and phylogenomics.</title>
        <authorList>
            <person name="Vandepol N."/>
            <person name="Liber J."/>
            <person name="Desiro A."/>
            <person name="Na H."/>
            <person name="Kennedy M."/>
            <person name="Barry K."/>
            <person name="Grigoriev I.V."/>
            <person name="Miller A.N."/>
            <person name="O'Donnell K."/>
            <person name="Stajich J.E."/>
            <person name="Bonito G."/>
        </authorList>
    </citation>
    <scope>NUCLEOTIDE SEQUENCE [LARGE SCALE GENOMIC DNA]</scope>
    <source>
        <strain evidence="2 3">AD045</strain>
    </source>
</reference>
<feature type="domain" description="F-box" evidence="1">
    <location>
        <begin position="1"/>
        <end position="45"/>
    </location>
</feature>
<dbReference type="SUPFAM" id="SSF52047">
    <property type="entry name" value="RNI-like"/>
    <property type="match status" value="1"/>
</dbReference>
<dbReference type="SUPFAM" id="SSF81383">
    <property type="entry name" value="F-box domain"/>
    <property type="match status" value="1"/>
</dbReference>
<proteinExistence type="predicted"/>
<dbReference type="InterPro" id="IPR001810">
    <property type="entry name" value="F-box_dom"/>
</dbReference>
<organism evidence="2 3">
    <name type="scientific">Linnemannia gamsii</name>
    <dbReference type="NCBI Taxonomy" id="64522"/>
    <lineage>
        <taxon>Eukaryota</taxon>
        <taxon>Fungi</taxon>
        <taxon>Fungi incertae sedis</taxon>
        <taxon>Mucoromycota</taxon>
        <taxon>Mortierellomycotina</taxon>
        <taxon>Mortierellomycetes</taxon>
        <taxon>Mortierellales</taxon>
        <taxon>Mortierellaceae</taxon>
        <taxon>Linnemannia</taxon>
    </lineage>
</organism>
<sequence length="531" mass="60359">MATTQLPTEVLDHVANFLALPDFASLTRVGKEWHQIWTRHLWRSIHIRHDDHLNPFNTPEAIKSRLKHGNYIRALHVCNFPMVEQIMLDTNIRLHTLDLLDTSRTLGLYKSQPDILFQILQKSPSLIVLKLAECPLEYERFLCTIIECLPRLKILDVLDAEMAHIPKLKDETVKTFLANAPSTIEYIQMAVLFRDSEYWDTVGGDWDVMGEPWLSKYYGKTTDHPVLTIVSFNGHMGDQAPLILSEEFLRSAPQLKAIEFLQENTPITDWITSGALHDTILRATSRSLKMLSSSGLRTFSDKDIAQHITAGQGIKDDQIRRWYSVNLESCKEAGPATSQAIVNTCQQDLTELTVVGCEAMDSQDLQAILRSAVHLRSLDASRIGDGAESCPSLLAQDMLISTWACRWLRTLSIEVGGIPRPDINEDQHGEPIPVGHPMHSGTDEESHGIQRRIYRQLGSLVYLEELYLGNSQGEIQLNCLSMTLESGLDYLDGLQALRVLGMERMYHRIDTADDDWMWRTWCRLETILGRY</sequence>
<dbReference type="EMBL" id="JAAAIM010000229">
    <property type="protein sequence ID" value="KAG0291687.1"/>
    <property type="molecule type" value="Genomic_DNA"/>
</dbReference>
<comment type="caution">
    <text evidence="2">The sequence shown here is derived from an EMBL/GenBank/DDBJ whole genome shotgun (WGS) entry which is preliminary data.</text>
</comment>
<dbReference type="InterPro" id="IPR032675">
    <property type="entry name" value="LRR_dom_sf"/>
</dbReference>
<evidence type="ECO:0000313" key="3">
    <source>
        <dbReference type="Proteomes" id="UP001194696"/>
    </source>
</evidence>
<dbReference type="Proteomes" id="UP001194696">
    <property type="component" value="Unassembled WGS sequence"/>
</dbReference>
<protein>
    <recommendedName>
        <fullName evidence="1">F-box domain-containing protein</fullName>
    </recommendedName>
</protein>
<accession>A0ABQ7K7P8</accession>
<gene>
    <name evidence="2" type="ORF">BGZ96_004939</name>
</gene>
<evidence type="ECO:0000313" key="2">
    <source>
        <dbReference type="EMBL" id="KAG0291687.1"/>
    </source>
</evidence>
<dbReference type="PROSITE" id="PS50181">
    <property type="entry name" value="FBOX"/>
    <property type="match status" value="1"/>
</dbReference>